<feature type="domain" description="Helicase ATP-binding" evidence="5">
    <location>
        <begin position="685"/>
        <end position="849"/>
    </location>
</feature>
<feature type="compositionally biased region" description="Basic and acidic residues" evidence="3">
    <location>
        <begin position="164"/>
        <end position="176"/>
    </location>
</feature>
<sequence length="1136" mass="123669">MPSDSFPPVEELAIARLVGPLSLSRGRTVERSGAVEELVWEAAGFRLGAVVRGSSAESYRVNVRLDLGIPGRTTILSGTCSCPVGRNCKHVAAALLASAERHRQEAAAPAPEIEDAAGRGWRAELEALTTAAGRDAGESVPRQPLALQFELRERVARRGGPRQAARDEPASTEASVDRLAVRPVTRGARGGWIKSNLTWQNVGFQGSAGGFDPRQARWFGEFSVLKGARHSAFAEYGSAWISLDEYESATLWALFEQASALGIALVGSTAQTEVVVGEAADISLDARAADAEVDADATADAESDAARPAGLELAPTVAVDGERHPSRRARLIGDHGVYTFDFARGRITLAPLSTSLTPAARAVVRRTDPIVVPAAEFDDFAREEYPRLARAVRIASDDPAVELPALPPATLVATVTHEPGHLVRLVWEWETDGGRRLAFDAPDPEFHDPAHERRPAELAAELAAGEPTGAALLRTSRAPGARDRRRSGAEASAGLRPVVVVRGVEAAEFSTRVLPRLEALEHLRVDVVGEAPEYRELTEAPKLTVTTVESERTDWFDLGVVVTVEGKKVPFGPLFSALSHGRKKLLLVDGSYLSLDQPVFAPLRELLEEAGTLDEWEGGELPIHRTQTSLWAEFEDLADESAAAVSWRETVAGLNAPDGIEPIPQPEGFAIELRPYQLEGFRWLAFLHRHGLGGILADDMGLGKTAQTLALVAHAKGRSDASASPFLVVAPTSVVSNWERESARFAPGLRVVTVTATQSASRRRLEDVIAGADLVVTSYAILRLDAGAFAELDWSGLVLDEAQFVKNGNSKANQAARDIRAPFRLAVTGTPVENNLMELWALLRIVAPGLFPSARAFAERYRRPIEIDRNGERLATLRRRIRPLVLRRTKELVAPELPEKQEQVLQVALDPTHRRIYDTFLQRERQKLLGLIDDLDRNRFTVFRSLTLLRMLSLHAALIDSEQYGDVPSAKLDALFDQLDEVIAEGHRALVFSQFTSFLELAAARLEAAGVPYAYLDGSTRRRSEVIDRFRTGDAPVFLISLKAGGFGLNLTEADYVFLLDPWWNPASEAQAVDRAHRIGQSKTVMVYRMVAEGTIEEKVMALKAKKAALVSSLMDDDELFSESLTADDLRGLIGG</sequence>
<dbReference type="InterPro" id="IPR007527">
    <property type="entry name" value="Znf_SWIM"/>
</dbReference>
<dbReference type="PROSITE" id="PS51194">
    <property type="entry name" value="HELICASE_CTER"/>
    <property type="match status" value="1"/>
</dbReference>
<dbReference type="InterPro" id="IPR049730">
    <property type="entry name" value="SNF2/RAD54-like_C"/>
</dbReference>
<reference evidence="7 8" key="1">
    <citation type="submission" date="2024-09" db="EMBL/GenBank/DDBJ databases">
        <authorList>
            <person name="Sun Q."/>
            <person name="Mori K."/>
        </authorList>
    </citation>
    <scope>NUCLEOTIDE SEQUENCE [LARGE SCALE GENOMIC DNA]</scope>
    <source>
        <strain evidence="7 8">JCM 14321</strain>
    </source>
</reference>
<dbReference type="InterPro" id="IPR038718">
    <property type="entry name" value="SNF2-like_sf"/>
</dbReference>
<keyword evidence="2" id="KW-0863">Zinc-finger</keyword>
<evidence type="ECO:0000256" key="3">
    <source>
        <dbReference type="SAM" id="MobiDB-lite"/>
    </source>
</evidence>
<dbReference type="SMART" id="SM00487">
    <property type="entry name" value="DEXDc"/>
    <property type="match status" value="1"/>
</dbReference>
<proteinExistence type="predicted"/>
<organism evidence="7 8">
    <name type="scientific">Agromyces lapidis</name>
    <dbReference type="NCBI Taxonomy" id="279574"/>
    <lineage>
        <taxon>Bacteria</taxon>
        <taxon>Bacillati</taxon>
        <taxon>Actinomycetota</taxon>
        <taxon>Actinomycetes</taxon>
        <taxon>Micrococcales</taxon>
        <taxon>Microbacteriaceae</taxon>
        <taxon>Agromyces</taxon>
    </lineage>
</organism>
<protein>
    <submittedName>
        <fullName evidence="7">SNF2-related protein</fullName>
    </submittedName>
</protein>
<dbReference type="Gene3D" id="3.40.50.300">
    <property type="entry name" value="P-loop containing nucleotide triphosphate hydrolases"/>
    <property type="match status" value="1"/>
</dbReference>
<dbReference type="InterPro" id="IPR000330">
    <property type="entry name" value="SNF2_N"/>
</dbReference>
<dbReference type="SUPFAM" id="SSF52540">
    <property type="entry name" value="P-loop containing nucleoside triphosphate hydrolases"/>
    <property type="match status" value="2"/>
</dbReference>
<name>A0ABV5SNC8_9MICO</name>
<dbReference type="CDD" id="cd18793">
    <property type="entry name" value="SF2_C_SNF"/>
    <property type="match status" value="1"/>
</dbReference>
<feature type="domain" description="Helicase C-terminal" evidence="6">
    <location>
        <begin position="975"/>
        <end position="1126"/>
    </location>
</feature>
<evidence type="ECO:0000256" key="2">
    <source>
        <dbReference type="PROSITE-ProRule" id="PRU00325"/>
    </source>
</evidence>
<dbReference type="Gene3D" id="3.40.50.10810">
    <property type="entry name" value="Tandem AAA-ATPase domain"/>
    <property type="match status" value="1"/>
</dbReference>
<evidence type="ECO:0000313" key="7">
    <source>
        <dbReference type="EMBL" id="MFB9641839.1"/>
    </source>
</evidence>
<feature type="domain" description="SWIM-type" evidence="4">
    <location>
        <begin position="59"/>
        <end position="99"/>
    </location>
</feature>
<dbReference type="PROSITE" id="PS50966">
    <property type="entry name" value="ZF_SWIM"/>
    <property type="match status" value="1"/>
</dbReference>
<dbReference type="Pfam" id="PF00176">
    <property type="entry name" value="SNF2-rel_dom"/>
    <property type="match status" value="1"/>
</dbReference>
<keyword evidence="1" id="KW-0378">Hydrolase</keyword>
<evidence type="ECO:0000259" key="6">
    <source>
        <dbReference type="PROSITE" id="PS51194"/>
    </source>
</evidence>
<dbReference type="Proteomes" id="UP001589667">
    <property type="component" value="Unassembled WGS sequence"/>
</dbReference>
<dbReference type="CDD" id="cd18012">
    <property type="entry name" value="DEXQc_arch_SWI2_SNF2"/>
    <property type="match status" value="1"/>
</dbReference>
<evidence type="ECO:0000259" key="5">
    <source>
        <dbReference type="PROSITE" id="PS51192"/>
    </source>
</evidence>
<dbReference type="EMBL" id="JBHMBL010000001">
    <property type="protein sequence ID" value="MFB9641839.1"/>
    <property type="molecule type" value="Genomic_DNA"/>
</dbReference>
<comment type="caution">
    <text evidence="7">The sequence shown here is derived from an EMBL/GenBank/DDBJ whole genome shotgun (WGS) entry which is preliminary data.</text>
</comment>
<gene>
    <name evidence="7" type="ORF">ACFFQV_05985</name>
</gene>
<keyword evidence="2" id="KW-0479">Metal-binding</keyword>
<dbReference type="Pfam" id="PF00271">
    <property type="entry name" value="Helicase_C"/>
    <property type="match status" value="1"/>
</dbReference>
<dbReference type="RefSeq" id="WP_157423432.1">
    <property type="nucleotide sequence ID" value="NZ_BAAANI010000006.1"/>
</dbReference>
<keyword evidence="8" id="KW-1185">Reference proteome</keyword>
<dbReference type="InterPro" id="IPR001650">
    <property type="entry name" value="Helicase_C-like"/>
</dbReference>
<evidence type="ECO:0000256" key="1">
    <source>
        <dbReference type="ARBA" id="ARBA00022801"/>
    </source>
</evidence>
<dbReference type="Pfam" id="PF04434">
    <property type="entry name" value="SWIM"/>
    <property type="match status" value="1"/>
</dbReference>
<dbReference type="SMART" id="SM00490">
    <property type="entry name" value="HELICc"/>
    <property type="match status" value="1"/>
</dbReference>
<evidence type="ECO:0000259" key="4">
    <source>
        <dbReference type="PROSITE" id="PS50966"/>
    </source>
</evidence>
<accession>A0ABV5SNC8</accession>
<dbReference type="InterPro" id="IPR014001">
    <property type="entry name" value="Helicase_ATP-bd"/>
</dbReference>
<dbReference type="PANTHER" id="PTHR10799">
    <property type="entry name" value="SNF2/RAD54 HELICASE FAMILY"/>
    <property type="match status" value="1"/>
</dbReference>
<dbReference type="InterPro" id="IPR027417">
    <property type="entry name" value="P-loop_NTPase"/>
</dbReference>
<evidence type="ECO:0000313" key="8">
    <source>
        <dbReference type="Proteomes" id="UP001589667"/>
    </source>
</evidence>
<dbReference type="PROSITE" id="PS51192">
    <property type="entry name" value="HELICASE_ATP_BIND_1"/>
    <property type="match status" value="1"/>
</dbReference>
<feature type="region of interest" description="Disordered" evidence="3">
    <location>
        <begin position="157"/>
        <end position="176"/>
    </location>
</feature>
<keyword evidence="2" id="KW-0862">Zinc</keyword>